<evidence type="ECO:0000256" key="2">
    <source>
        <dbReference type="ARBA" id="ARBA00022448"/>
    </source>
</evidence>
<organism evidence="11 12">
    <name type="scientific">Halodurantibacterium flavum</name>
    <dbReference type="NCBI Taxonomy" id="1382802"/>
    <lineage>
        <taxon>Bacteria</taxon>
        <taxon>Pseudomonadati</taxon>
        <taxon>Pseudomonadota</taxon>
        <taxon>Alphaproteobacteria</taxon>
        <taxon>Rhodobacterales</taxon>
        <taxon>Paracoccaceae</taxon>
        <taxon>Halodurantibacterium</taxon>
    </lineage>
</organism>
<evidence type="ECO:0000256" key="6">
    <source>
        <dbReference type="ARBA" id="ARBA00022989"/>
    </source>
</evidence>
<evidence type="ECO:0000256" key="4">
    <source>
        <dbReference type="ARBA" id="ARBA00022519"/>
    </source>
</evidence>
<dbReference type="InterPro" id="IPR007387">
    <property type="entry name" value="TRAP_DctQ"/>
</dbReference>
<keyword evidence="4 9" id="KW-0997">Cell inner membrane</keyword>
<feature type="transmembrane region" description="Helical" evidence="9">
    <location>
        <begin position="41"/>
        <end position="61"/>
    </location>
</feature>
<gene>
    <name evidence="11" type="ORF">ACFSGJ_15050</name>
</gene>
<keyword evidence="12" id="KW-1185">Reference proteome</keyword>
<keyword evidence="2 9" id="KW-0813">Transport</keyword>
<keyword evidence="6 9" id="KW-1133">Transmembrane helix</keyword>
<evidence type="ECO:0000256" key="5">
    <source>
        <dbReference type="ARBA" id="ARBA00022692"/>
    </source>
</evidence>
<feature type="transmembrane region" description="Helical" evidence="9">
    <location>
        <begin position="123"/>
        <end position="146"/>
    </location>
</feature>
<evidence type="ECO:0000256" key="9">
    <source>
        <dbReference type="RuleBase" id="RU369079"/>
    </source>
</evidence>
<evidence type="ECO:0000256" key="7">
    <source>
        <dbReference type="ARBA" id="ARBA00023136"/>
    </source>
</evidence>
<reference evidence="12" key="1">
    <citation type="journal article" date="2019" name="Int. J. Syst. Evol. Microbiol.">
        <title>The Global Catalogue of Microorganisms (GCM) 10K type strain sequencing project: providing services to taxonomists for standard genome sequencing and annotation.</title>
        <authorList>
            <consortium name="The Broad Institute Genomics Platform"/>
            <consortium name="The Broad Institute Genome Sequencing Center for Infectious Disease"/>
            <person name="Wu L."/>
            <person name="Ma J."/>
        </authorList>
    </citation>
    <scope>NUCLEOTIDE SEQUENCE [LARGE SCALE GENOMIC DNA]</scope>
    <source>
        <strain evidence="12">CGMCC 4.7242</strain>
    </source>
</reference>
<dbReference type="InterPro" id="IPR055348">
    <property type="entry name" value="DctQ"/>
</dbReference>
<dbReference type="Pfam" id="PF04290">
    <property type="entry name" value="DctQ"/>
    <property type="match status" value="1"/>
</dbReference>
<evidence type="ECO:0000313" key="12">
    <source>
        <dbReference type="Proteomes" id="UP001597353"/>
    </source>
</evidence>
<name>A0ABW4S7H4_9RHOB</name>
<protein>
    <recommendedName>
        <fullName evidence="9">TRAP transporter small permease protein</fullName>
    </recommendedName>
</protein>
<dbReference type="PANTHER" id="PTHR35011:SF2">
    <property type="entry name" value="2,3-DIKETO-L-GULONATE TRAP TRANSPORTER SMALL PERMEASE PROTEIN YIAM"/>
    <property type="match status" value="1"/>
</dbReference>
<feature type="transmembrane region" description="Helical" evidence="9">
    <location>
        <begin position="82"/>
        <end position="103"/>
    </location>
</feature>
<evidence type="ECO:0000259" key="10">
    <source>
        <dbReference type="Pfam" id="PF04290"/>
    </source>
</evidence>
<evidence type="ECO:0000256" key="1">
    <source>
        <dbReference type="ARBA" id="ARBA00004429"/>
    </source>
</evidence>
<comment type="similarity">
    <text evidence="8 9">Belongs to the TRAP transporter small permease family.</text>
</comment>
<keyword evidence="7 9" id="KW-0472">Membrane</keyword>
<keyword evidence="5 9" id="KW-0812">Transmembrane</keyword>
<comment type="caution">
    <text evidence="11">The sequence shown here is derived from an EMBL/GenBank/DDBJ whole genome shotgun (WGS) entry which is preliminary data.</text>
</comment>
<proteinExistence type="inferred from homology"/>
<feature type="transmembrane region" description="Helical" evidence="9">
    <location>
        <begin position="7"/>
        <end position="29"/>
    </location>
</feature>
<sequence length="155" mass="16751">MARLIRVIEAVAGVFLVLIALLTVTEAGLRYALGMRIPDAYIGATALQGIAIAWGIACTTWTRRHISVDAVYLLAPVWAKSAINVFASAVTFGAMATLMWMLWRKTGQSLRSGEVSNDLLLPLWPVIAATALGIGAAAILGLMRLLRDVIEFRTR</sequence>
<evidence type="ECO:0000256" key="3">
    <source>
        <dbReference type="ARBA" id="ARBA00022475"/>
    </source>
</evidence>
<dbReference type="EMBL" id="JBHUGH010000012">
    <property type="protein sequence ID" value="MFD1913529.1"/>
    <property type="molecule type" value="Genomic_DNA"/>
</dbReference>
<comment type="function">
    <text evidence="9">Part of the tripartite ATP-independent periplasmic (TRAP) transport system.</text>
</comment>
<keyword evidence="3" id="KW-1003">Cell membrane</keyword>
<dbReference type="PANTHER" id="PTHR35011">
    <property type="entry name" value="2,3-DIKETO-L-GULONATE TRAP TRANSPORTER SMALL PERMEASE PROTEIN YIAM"/>
    <property type="match status" value="1"/>
</dbReference>
<evidence type="ECO:0000313" key="11">
    <source>
        <dbReference type="EMBL" id="MFD1913529.1"/>
    </source>
</evidence>
<feature type="domain" description="Tripartite ATP-independent periplasmic transporters DctQ component" evidence="10">
    <location>
        <begin position="19"/>
        <end position="149"/>
    </location>
</feature>
<comment type="subcellular location">
    <subcellularLocation>
        <location evidence="1 9">Cell inner membrane</location>
        <topology evidence="1 9">Multi-pass membrane protein</topology>
    </subcellularLocation>
</comment>
<comment type="subunit">
    <text evidence="9">The complex comprises the extracytoplasmic solute receptor protein and the two transmembrane proteins.</text>
</comment>
<accession>A0ABW4S7H4</accession>
<dbReference type="RefSeq" id="WP_390263528.1">
    <property type="nucleotide sequence ID" value="NZ_JBHUGH010000012.1"/>
</dbReference>
<evidence type="ECO:0000256" key="8">
    <source>
        <dbReference type="ARBA" id="ARBA00038436"/>
    </source>
</evidence>
<dbReference type="Proteomes" id="UP001597353">
    <property type="component" value="Unassembled WGS sequence"/>
</dbReference>